<keyword evidence="11" id="KW-0808">Transferase</keyword>
<comment type="catalytic activity">
    <reaction evidence="3">
        <text>adenosylcob(III)inamide + GTP = adenosylcob(III)inamide phosphate + GDP + H(+)</text>
        <dbReference type="Rhea" id="RHEA:15765"/>
        <dbReference type="ChEBI" id="CHEBI:2480"/>
        <dbReference type="ChEBI" id="CHEBI:15378"/>
        <dbReference type="ChEBI" id="CHEBI:37565"/>
        <dbReference type="ChEBI" id="CHEBI:58189"/>
        <dbReference type="ChEBI" id="CHEBI:58502"/>
        <dbReference type="EC" id="2.7.1.156"/>
    </reaction>
</comment>
<dbReference type="PATRIC" id="fig|1637975.4.peg.162"/>
<feature type="binding site" evidence="19">
    <location>
        <position position="72"/>
    </location>
    <ligand>
        <name>GTP</name>
        <dbReference type="ChEBI" id="CHEBI:37565"/>
    </ligand>
</feature>
<dbReference type="GO" id="GO:0005524">
    <property type="term" value="F:ATP binding"/>
    <property type="evidence" value="ECO:0007669"/>
    <property type="project" value="UniProtKB-KW"/>
</dbReference>
<dbReference type="InterPro" id="IPR003203">
    <property type="entry name" value="CobU/CobP"/>
</dbReference>
<keyword evidence="21" id="KW-1185">Reference proteome</keyword>
<dbReference type="EMBL" id="LJIX01000006">
    <property type="protein sequence ID" value="KQL17600.1"/>
    <property type="molecule type" value="Genomic_DNA"/>
</dbReference>
<feature type="active site" description="GMP-histidine intermediate" evidence="18">
    <location>
        <position position="57"/>
    </location>
</feature>
<dbReference type="SUPFAM" id="SSF52540">
    <property type="entry name" value="P-loop containing nucleoside triphosphate hydrolases"/>
    <property type="match status" value="1"/>
</dbReference>
<evidence type="ECO:0000313" key="20">
    <source>
        <dbReference type="EMBL" id="KQL17600.1"/>
    </source>
</evidence>
<evidence type="ECO:0000256" key="14">
    <source>
        <dbReference type="ARBA" id="ARBA00022840"/>
    </source>
</evidence>
<sequence>MVKQSSLIFISGGVRSGKSSFAERLAANIVNQTEGSLHYIAAGQSSDPEMEMRIARHQKDRTKSGLNWKTWEQPRDLKRLSRVFTSNDVVLLDCLTTLLNNEFFTKEDLWKESFFQEQIMCSIIEGVGEIAKSCRALIIVSNEVLNEMINNNELVFTYGRMLGSLHQQIVTIAKEAYLVEAGIPVRMKGVDGHEGSHDSRNCIGCWEKPDSDSGLQGFCQ</sequence>
<dbReference type="RefSeq" id="WP_053477889.1">
    <property type="nucleotide sequence ID" value="NZ_CP041305.1"/>
</dbReference>
<evidence type="ECO:0000256" key="8">
    <source>
        <dbReference type="ARBA" id="ARBA00012016"/>
    </source>
</evidence>
<evidence type="ECO:0000256" key="4">
    <source>
        <dbReference type="ARBA" id="ARBA00003889"/>
    </source>
</evidence>
<dbReference type="PANTHER" id="PTHR34848">
    <property type="match status" value="1"/>
</dbReference>
<dbReference type="EC" id="2.7.7.62" evidence="9"/>
<dbReference type="GO" id="GO:0009236">
    <property type="term" value="P:cobalamin biosynthetic process"/>
    <property type="evidence" value="ECO:0007669"/>
    <property type="project" value="UniProtKB-UniPathway"/>
</dbReference>
<keyword evidence="15 19" id="KW-0342">GTP-binding</keyword>
<dbReference type="InterPro" id="IPR027417">
    <property type="entry name" value="P-loop_NTPase"/>
</dbReference>
<gene>
    <name evidence="20" type="ORF">AN957_02465</name>
</gene>
<dbReference type="GO" id="GO:0005525">
    <property type="term" value="F:GTP binding"/>
    <property type="evidence" value="ECO:0007669"/>
    <property type="project" value="UniProtKB-KW"/>
</dbReference>
<accession>A0A0Q3QJ50</accession>
<dbReference type="Proteomes" id="UP000050996">
    <property type="component" value="Unassembled WGS sequence"/>
</dbReference>
<dbReference type="UniPathway" id="UPA00148">
    <property type="reaction ID" value="UER00236"/>
</dbReference>
<evidence type="ECO:0000256" key="16">
    <source>
        <dbReference type="ARBA" id="ARBA00029570"/>
    </source>
</evidence>
<dbReference type="PIRSF" id="PIRSF006135">
    <property type="entry name" value="CobU"/>
    <property type="match status" value="1"/>
</dbReference>
<comment type="function">
    <text evidence="4">Catalyzes ATP-dependent phosphorylation of adenosylcobinamide and addition of GMP to adenosylcobinamide phosphate.</text>
</comment>
<evidence type="ECO:0000256" key="1">
    <source>
        <dbReference type="ARBA" id="ARBA00000312"/>
    </source>
</evidence>
<name>A0A0Q3QJ50_9BACI</name>
<keyword evidence="13 20" id="KW-0418">Kinase</keyword>
<feature type="binding site" evidence="19">
    <location>
        <position position="93"/>
    </location>
    <ligand>
        <name>GTP</name>
        <dbReference type="ChEBI" id="CHEBI:37565"/>
    </ligand>
</feature>
<keyword evidence="12 19" id="KW-0547">Nucleotide-binding</keyword>
<comment type="catalytic activity">
    <reaction evidence="1">
        <text>adenosylcob(III)inamide + ATP = adenosylcob(III)inamide phosphate + ADP + H(+)</text>
        <dbReference type="Rhea" id="RHEA:15769"/>
        <dbReference type="ChEBI" id="CHEBI:2480"/>
        <dbReference type="ChEBI" id="CHEBI:15378"/>
        <dbReference type="ChEBI" id="CHEBI:30616"/>
        <dbReference type="ChEBI" id="CHEBI:58502"/>
        <dbReference type="ChEBI" id="CHEBI:456216"/>
        <dbReference type="EC" id="2.7.1.156"/>
    </reaction>
</comment>
<reference evidence="20 21" key="1">
    <citation type="submission" date="2015-09" db="EMBL/GenBank/DDBJ databases">
        <title>Genome sequencing project for genomic taxonomy and phylogenomics of Bacillus-like bacteria.</title>
        <authorList>
            <person name="Liu B."/>
            <person name="Wang J."/>
            <person name="Zhu Y."/>
            <person name="Liu G."/>
            <person name="Chen Q."/>
            <person name="Chen Z."/>
            <person name="Lan J."/>
            <person name="Che J."/>
            <person name="Ge C."/>
            <person name="Shi H."/>
            <person name="Pan Z."/>
            <person name="Liu X."/>
        </authorList>
    </citation>
    <scope>NUCLEOTIDE SEQUENCE [LARGE SCALE GENOMIC DNA]</scope>
    <source>
        <strain evidence="20 21">FJAT-18043</strain>
    </source>
</reference>
<evidence type="ECO:0000256" key="12">
    <source>
        <dbReference type="ARBA" id="ARBA00022741"/>
    </source>
</evidence>
<comment type="caution">
    <text evidence="20">The sequence shown here is derived from an EMBL/GenBank/DDBJ whole genome shotgun (WGS) entry which is preliminary data.</text>
</comment>
<evidence type="ECO:0000256" key="15">
    <source>
        <dbReference type="ARBA" id="ARBA00023134"/>
    </source>
</evidence>
<evidence type="ECO:0000256" key="9">
    <source>
        <dbReference type="ARBA" id="ARBA00012523"/>
    </source>
</evidence>
<evidence type="ECO:0000313" key="21">
    <source>
        <dbReference type="Proteomes" id="UP000050996"/>
    </source>
</evidence>
<evidence type="ECO:0000256" key="3">
    <source>
        <dbReference type="ARBA" id="ARBA00001522"/>
    </source>
</evidence>
<comment type="similarity">
    <text evidence="7">Belongs to the CobU/CobP family.</text>
</comment>
<dbReference type="CDD" id="cd00544">
    <property type="entry name" value="CobU"/>
    <property type="match status" value="1"/>
</dbReference>
<evidence type="ECO:0000256" key="10">
    <source>
        <dbReference type="ARBA" id="ARBA00022573"/>
    </source>
</evidence>
<protein>
    <recommendedName>
        <fullName evidence="16">Adenosylcobinamide kinase</fullName>
        <ecNumber evidence="8">2.7.1.156</ecNumber>
        <ecNumber evidence="9">2.7.7.62</ecNumber>
    </recommendedName>
    <alternativeName>
        <fullName evidence="17">Adenosylcobinamide-phosphate guanylyltransferase</fullName>
    </alternativeName>
</protein>
<evidence type="ECO:0000256" key="11">
    <source>
        <dbReference type="ARBA" id="ARBA00022679"/>
    </source>
</evidence>
<dbReference type="GO" id="GO:0043752">
    <property type="term" value="F:adenosylcobinamide kinase activity"/>
    <property type="evidence" value="ECO:0007669"/>
    <property type="project" value="UniProtKB-EC"/>
</dbReference>
<evidence type="ECO:0000256" key="5">
    <source>
        <dbReference type="ARBA" id="ARBA00004692"/>
    </source>
</evidence>
<dbReference type="Pfam" id="PF02283">
    <property type="entry name" value="CobU"/>
    <property type="match status" value="1"/>
</dbReference>
<dbReference type="STRING" id="1637975.AN957_02465"/>
<evidence type="ECO:0000256" key="19">
    <source>
        <dbReference type="PIRSR" id="PIRSR006135-2"/>
    </source>
</evidence>
<dbReference type="Gene3D" id="3.40.50.300">
    <property type="entry name" value="P-loop containing nucleotide triphosphate hydrolases"/>
    <property type="match status" value="1"/>
</dbReference>
<keyword evidence="10" id="KW-0169">Cobalamin biosynthesis</keyword>
<keyword evidence="14" id="KW-0067">ATP-binding</keyword>
<feature type="binding site" evidence="19">
    <location>
        <begin position="41"/>
        <end position="43"/>
    </location>
    <ligand>
        <name>GTP</name>
        <dbReference type="ChEBI" id="CHEBI:37565"/>
    </ligand>
</feature>
<feature type="binding site" evidence="19">
    <location>
        <begin position="12"/>
        <end position="19"/>
    </location>
    <ligand>
        <name>GTP</name>
        <dbReference type="ChEBI" id="CHEBI:37565"/>
    </ligand>
</feature>
<evidence type="ECO:0000256" key="17">
    <source>
        <dbReference type="ARBA" id="ARBA00030571"/>
    </source>
</evidence>
<comment type="pathway">
    <text evidence="6">Cofactor biosynthesis; adenosylcobalamin biosynthesis; adenosylcobalamin from cob(II)yrinate a,c-diamide: step 5/7.</text>
</comment>
<evidence type="ECO:0000256" key="7">
    <source>
        <dbReference type="ARBA" id="ARBA00007490"/>
    </source>
</evidence>
<evidence type="ECO:0000256" key="2">
    <source>
        <dbReference type="ARBA" id="ARBA00000711"/>
    </source>
</evidence>
<comment type="pathway">
    <text evidence="5">Cofactor biosynthesis; adenosylcobalamin biosynthesis; adenosylcobalamin from cob(II)yrinate a,c-diamide: step 6/7.</text>
</comment>
<evidence type="ECO:0000256" key="13">
    <source>
        <dbReference type="ARBA" id="ARBA00022777"/>
    </source>
</evidence>
<dbReference type="EC" id="2.7.1.156" evidence="8"/>
<organism evidence="20 21">
    <name type="scientific">Cytobacillus solani</name>
    <dbReference type="NCBI Taxonomy" id="1637975"/>
    <lineage>
        <taxon>Bacteria</taxon>
        <taxon>Bacillati</taxon>
        <taxon>Bacillota</taxon>
        <taxon>Bacilli</taxon>
        <taxon>Bacillales</taxon>
        <taxon>Bacillaceae</taxon>
        <taxon>Cytobacillus</taxon>
    </lineage>
</organism>
<dbReference type="GO" id="GO:0008820">
    <property type="term" value="F:cobinamide phosphate guanylyltransferase activity"/>
    <property type="evidence" value="ECO:0007669"/>
    <property type="project" value="UniProtKB-EC"/>
</dbReference>
<proteinExistence type="inferred from homology"/>
<comment type="catalytic activity">
    <reaction evidence="2">
        <text>adenosylcob(III)inamide phosphate + GTP + H(+) = adenosylcob(III)inamide-GDP + diphosphate</text>
        <dbReference type="Rhea" id="RHEA:22712"/>
        <dbReference type="ChEBI" id="CHEBI:15378"/>
        <dbReference type="ChEBI" id="CHEBI:33019"/>
        <dbReference type="ChEBI" id="CHEBI:37565"/>
        <dbReference type="ChEBI" id="CHEBI:58502"/>
        <dbReference type="ChEBI" id="CHEBI:60487"/>
        <dbReference type="EC" id="2.7.7.62"/>
    </reaction>
</comment>
<evidence type="ECO:0000256" key="18">
    <source>
        <dbReference type="PIRSR" id="PIRSR006135-1"/>
    </source>
</evidence>
<dbReference type="PANTHER" id="PTHR34848:SF1">
    <property type="entry name" value="BIFUNCTIONAL ADENOSYLCOBALAMIN BIOSYNTHESIS PROTEIN COBU"/>
    <property type="match status" value="1"/>
</dbReference>
<evidence type="ECO:0000256" key="6">
    <source>
        <dbReference type="ARBA" id="ARBA00005159"/>
    </source>
</evidence>
<dbReference type="AlphaFoldDB" id="A0A0Q3QJ50"/>